<protein>
    <submittedName>
        <fullName evidence="1">Uncharacterized protein</fullName>
    </submittedName>
</protein>
<dbReference type="Proteomes" id="UP000480303">
    <property type="component" value="Unassembled WGS sequence"/>
</dbReference>
<keyword evidence="2" id="KW-1185">Reference proteome</keyword>
<comment type="caution">
    <text evidence="1">The sequence shown here is derived from an EMBL/GenBank/DDBJ whole genome shotgun (WGS) entry which is preliminary data.</text>
</comment>
<gene>
    <name evidence="1" type="ORF">Hs30E_15810</name>
</gene>
<dbReference type="EMBL" id="BLLI01000052">
    <property type="protein sequence ID" value="GFH43030.1"/>
    <property type="molecule type" value="Genomic_DNA"/>
</dbReference>
<proteinExistence type="predicted"/>
<evidence type="ECO:0000313" key="1">
    <source>
        <dbReference type="EMBL" id="GFH43030.1"/>
    </source>
</evidence>
<reference evidence="1 2" key="1">
    <citation type="submission" date="2020-02" db="EMBL/GenBank/DDBJ databases">
        <title>Draft genome sequence of Lactococcus sp. Hs30E4-3.</title>
        <authorList>
            <person name="Noda S."/>
            <person name="Yuki M."/>
            <person name="Ohkuma M."/>
        </authorList>
    </citation>
    <scope>NUCLEOTIDE SEQUENCE [LARGE SCALE GENOMIC DNA]</scope>
    <source>
        <strain evidence="1 2">Hs30E4-3</strain>
    </source>
</reference>
<sequence>MGQPELSRNESKLLEYLQEKKSLTGWPSAIAEIIGINSHGFDLARKKLKRYDFVSEVNLTDDEGNGSHVIKLSITTKGTKILPIDDERKANQDIRDLIADLGYGMSRMADELGISKKTFIGMMNVEMNDLKRRKLISQIRQVCQ</sequence>
<name>A0A6A0BCD6_9LACT</name>
<dbReference type="AlphaFoldDB" id="A0A6A0BCD6"/>
<evidence type="ECO:0000313" key="2">
    <source>
        <dbReference type="Proteomes" id="UP000480303"/>
    </source>
</evidence>
<accession>A0A6A0BCD6</accession>
<organism evidence="1 2">
    <name type="scientific">Pseudolactococcus hodotermopsidis</name>
    <dbReference type="NCBI Taxonomy" id="2709157"/>
    <lineage>
        <taxon>Bacteria</taxon>
        <taxon>Bacillati</taxon>
        <taxon>Bacillota</taxon>
        <taxon>Bacilli</taxon>
        <taxon>Lactobacillales</taxon>
        <taxon>Streptococcaceae</taxon>
        <taxon>Pseudolactococcus</taxon>
    </lineage>
</organism>
<dbReference type="RefSeq" id="WP_172209468.1">
    <property type="nucleotide sequence ID" value="NZ_BLLI01000052.1"/>
</dbReference>